<reference evidence="1" key="2">
    <citation type="journal article" date="2015" name="Data Brief">
        <title>Shoot transcriptome of the giant reed, Arundo donax.</title>
        <authorList>
            <person name="Barrero R.A."/>
            <person name="Guerrero F.D."/>
            <person name="Moolhuijzen P."/>
            <person name="Goolsby J.A."/>
            <person name="Tidwell J."/>
            <person name="Bellgard S.E."/>
            <person name="Bellgard M.I."/>
        </authorList>
    </citation>
    <scope>NUCLEOTIDE SEQUENCE</scope>
    <source>
        <tissue evidence="1">Shoot tissue taken approximately 20 cm above the soil surface</tissue>
    </source>
</reference>
<organism evidence="1">
    <name type="scientific">Arundo donax</name>
    <name type="common">Giant reed</name>
    <name type="synonym">Donax arundinaceus</name>
    <dbReference type="NCBI Taxonomy" id="35708"/>
    <lineage>
        <taxon>Eukaryota</taxon>
        <taxon>Viridiplantae</taxon>
        <taxon>Streptophyta</taxon>
        <taxon>Embryophyta</taxon>
        <taxon>Tracheophyta</taxon>
        <taxon>Spermatophyta</taxon>
        <taxon>Magnoliopsida</taxon>
        <taxon>Liliopsida</taxon>
        <taxon>Poales</taxon>
        <taxon>Poaceae</taxon>
        <taxon>PACMAD clade</taxon>
        <taxon>Arundinoideae</taxon>
        <taxon>Arundineae</taxon>
        <taxon>Arundo</taxon>
    </lineage>
</organism>
<proteinExistence type="predicted"/>
<dbReference type="EMBL" id="GBRH01158804">
    <property type="protein sequence ID" value="JAE39092.1"/>
    <property type="molecule type" value="Transcribed_RNA"/>
</dbReference>
<reference evidence="1" key="1">
    <citation type="submission" date="2014-09" db="EMBL/GenBank/DDBJ databases">
        <authorList>
            <person name="Magalhaes I.L.F."/>
            <person name="Oliveira U."/>
            <person name="Santos F.R."/>
            <person name="Vidigal T.H.D.A."/>
            <person name="Brescovit A.D."/>
            <person name="Santos A.J."/>
        </authorList>
    </citation>
    <scope>NUCLEOTIDE SEQUENCE</scope>
    <source>
        <tissue evidence="1">Shoot tissue taken approximately 20 cm above the soil surface</tissue>
    </source>
</reference>
<evidence type="ECO:0000313" key="1">
    <source>
        <dbReference type="EMBL" id="JAE39092.1"/>
    </source>
</evidence>
<sequence>MYEIDAKLYICLQNLFEFV</sequence>
<accession>A0A0A9HQX7</accession>
<name>A0A0A9HQX7_ARUDO</name>
<protein>
    <submittedName>
        <fullName evidence="1">Uncharacterized protein</fullName>
    </submittedName>
</protein>
<dbReference type="AlphaFoldDB" id="A0A0A9HQX7"/>